<name>A0A8T1UEV9_9STRA</name>
<feature type="non-terminal residue" evidence="2">
    <location>
        <position position="1"/>
    </location>
</feature>
<dbReference type="Proteomes" id="UP000688947">
    <property type="component" value="Unassembled WGS sequence"/>
</dbReference>
<reference evidence="2" key="1">
    <citation type="submission" date="2021-01" db="EMBL/GenBank/DDBJ databases">
        <title>Phytophthora aleatoria, a newly-described species from Pinus radiata is distinct from Phytophthora cactorum isolates based on comparative genomics.</title>
        <authorList>
            <person name="Mcdougal R."/>
            <person name="Panda P."/>
            <person name="Williams N."/>
            <person name="Studholme D.J."/>
        </authorList>
    </citation>
    <scope>NUCLEOTIDE SEQUENCE</scope>
    <source>
        <strain evidence="2">NZFS 3830</strain>
    </source>
</reference>
<feature type="region of interest" description="Disordered" evidence="1">
    <location>
        <begin position="84"/>
        <end position="115"/>
    </location>
</feature>
<evidence type="ECO:0000313" key="2">
    <source>
        <dbReference type="EMBL" id="KAG6958849.1"/>
    </source>
</evidence>
<evidence type="ECO:0000256" key="1">
    <source>
        <dbReference type="SAM" id="MobiDB-lite"/>
    </source>
</evidence>
<protein>
    <submittedName>
        <fullName evidence="2">Uncharacterized protein</fullName>
    </submittedName>
</protein>
<organism evidence="2 3">
    <name type="scientific">Phytophthora cactorum</name>
    <dbReference type="NCBI Taxonomy" id="29920"/>
    <lineage>
        <taxon>Eukaryota</taxon>
        <taxon>Sar</taxon>
        <taxon>Stramenopiles</taxon>
        <taxon>Oomycota</taxon>
        <taxon>Peronosporomycetes</taxon>
        <taxon>Peronosporales</taxon>
        <taxon>Peronosporaceae</taxon>
        <taxon>Phytophthora</taxon>
    </lineage>
</organism>
<evidence type="ECO:0000313" key="3">
    <source>
        <dbReference type="Proteomes" id="UP000688947"/>
    </source>
</evidence>
<dbReference type="AlphaFoldDB" id="A0A8T1UEV9"/>
<dbReference type="EMBL" id="JAENGZ010000463">
    <property type="protein sequence ID" value="KAG6958849.1"/>
    <property type="molecule type" value="Genomic_DNA"/>
</dbReference>
<accession>A0A8T1UEV9</accession>
<comment type="caution">
    <text evidence="2">The sequence shown here is derived from an EMBL/GenBank/DDBJ whole genome shotgun (WGS) entry which is preliminary data.</text>
</comment>
<sequence>SADTRESWNQQTSHSWIVEATLRTLAQLDGEVKKSSDDRERHRVRVDNVLGSRATHVSSNPTEVTSMPDTVCARCRNLLHNASRAGRSPREYRAPTHGFRSRTRSTSRGAGTRAQPLSWGTHDSIWYDDSAMRITMAVREESETVNHEKACEESETARLGLLEVRASLTPSCIHSLWKSPSLCSSVDCHRFDVPKVTGSSPVSSPRFLLSLHGESHRADAGADDLRRCGHLQATHSRFET</sequence>
<proteinExistence type="predicted"/>
<gene>
    <name evidence="2" type="ORF">JG687_00009133</name>
</gene>